<keyword evidence="3" id="KW-0175">Coiled coil</keyword>
<feature type="domain" description="Flagellar hook-associated protein 2 N-terminal" evidence="6">
    <location>
        <begin position="11"/>
        <end position="113"/>
    </location>
</feature>
<dbReference type="InterPro" id="IPR040026">
    <property type="entry name" value="FliD"/>
</dbReference>
<sequence>MAGITSLGVGSGLDLAGILRGLMQIEQQPLVNLQRKEVSYQARISALGSLRGALSALQTSASALPPDTGKTAAEKYSSFLATVADTDIATASASTGAAPGVYALEVSQLAQSQRLVSAPLTSADSTIAEGTLTIDFGTLEAGVYTADSARQLEVTIDSSNNTLAGLRDAINAANGGVTATIITGTAGAQLVLTAKDSGSKNVMQLTGLTGFDFDATSAAGDLSQDPAQGGRAAQNAEFTVNGIAASSSTNTVSGVLDGVTLTLKKTNIGTPTDITVRKDTTTALKANLNAFVKAFNEAASTISSLGSYNAETKESGPLQGQAVIRTTQSQLRNLVFNTTAGGTTAFQRLADIGVTFNKEGELSIDSAKLDKALEEDYEAVLRLTTNVGEIFKSSLDTVVGSTGTISGLTDSLNRMIKDLDSQRSILNQRLTNIEERYRKQFTALDTLVASMKDTSNYLTQQLASLPGVWRNQ</sequence>
<protein>
    <recommendedName>
        <fullName evidence="5">Flagellar hook-associated protein 2</fullName>
        <shortName evidence="5">HAP2</shortName>
    </recommendedName>
    <alternativeName>
        <fullName evidence="5">Flagellar cap protein</fullName>
    </alternativeName>
</protein>
<dbReference type="GO" id="GO:0007155">
    <property type="term" value="P:cell adhesion"/>
    <property type="evidence" value="ECO:0007669"/>
    <property type="project" value="InterPro"/>
</dbReference>
<keyword evidence="8" id="KW-0966">Cell projection</keyword>
<reference evidence="8" key="1">
    <citation type="submission" date="2019-12" db="EMBL/GenBank/DDBJ databases">
        <title>Comparative genomics gives insights into the taxonomy of the Azoarcus-Aromatoleum group and reveals separate origins of nif in the plant-associated Azoarcus and non-plant-associated Aromatoleum sub-groups.</title>
        <authorList>
            <person name="Lafos M."/>
            <person name="Maluk M."/>
            <person name="Batista M."/>
            <person name="Junghare M."/>
            <person name="Carmona M."/>
            <person name="Faoro H."/>
            <person name="Cruz L.M."/>
            <person name="Battistoni F."/>
            <person name="De Souza E."/>
            <person name="Pedrosa F."/>
            <person name="Chen W.-M."/>
            <person name="Poole P.S."/>
            <person name="Dixon R.A."/>
            <person name="James E.K."/>
        </authorList>
    </citation>
    <scope>NUCLEOTIDE SEQUENCE</scope>
    <source>
        <strain evidence="8">NSC3</strain>
    </source>
</reference>
<evidence type="ECO:0000256" key="4">
    <source>
        <dbReference type="ARBA" id="ARBA00023143"/>
    </source>
</evidence>
<evidence type="ECO:0000256" key="2">
    <source>
        <dbReference type="ARBA" id="ARBA00011255"/>
    </source>
</evidence>
<proteinExistence type="inferred from homology"/>
<evidence type="ECO:0000313" key="9">
    <source>
        <dbReference type="Proteomes" id="UP000599523"/>
    </source>
</evidence>
<dbReference type="Proteomes" id="UP000599523">
    <property type="component" value="Unassembled WGS sequence"/>
</dbReference>
<gene>
    <name evidence="8" type="primary">fliD</name>
    <name evidence="8" type="ORF">GPA21_14985</name>
</gene>
<dbReference type="EMBL" id="WTVM01000106">
    <property type="protein sequence ID" value="NMG04260.1"/>
    <property type="molecule type" value="Genomic_DNA"/>
</dbReference>
<keyword evidence="4 5" id="KW-0975">Bacterial flagellum</keyword>
<dbReference type="Pfam" id="PF02465">
    <property type="entry name" value="FliD_N"/>
    <property type="match status" value="1"/>
</dbReference>
<dbReference type="GO" id="GO:0009424">
    <property type="term" value="C:bacterial-type flagellum hook"/>
    <property type="evidence" value="ECO:0007669"/>
    <property type="project" value="UniProtKB-UniRule"/>
</dbReference>
<dbReference type="GO" id="GO:0071973">
    <property type="term" value="P:bacterial-type flagellum-dependent cell motility"/>
    <property type="evidence" value="ECO:0007669"/>
    <property type="project" value="TreeGrafter"/>
</dbReference>
<evidence type="ECO:0000256" key="5">
    <source>
        <dbReference type="RuleBase" id="RU362066"/>
    </source>
</evidence>
<organism evidence="8 9">
    <name type="scientific">Azoarcus taiwanensis</name>
    <dbReference type="NCBI Taxonomy" id="666964"/>
    <lineage>
        <taxon>Bacteria</taxon>
        <taxon>Pseudomonadati</taxon>
        <taxon>Pseudomonadota</taxon>
        <taxon>Betaproteobacteria</taxon>
        <taxon>Rhodocyclales</taxon>
        <taxon>Zoogloeaceae</taxon>
        <taxon>Azoarcus</taxon>
    </lineage>
</organism>
<comment type="similarity">
    <text evidence="1 5">Belongs to the FliD family.</text>
</comment>
<evidence type="ECO:0000313" key="8">
    <source>
        <dbReference type="EMBL" id="NMG04260.1"/>
    </source>
</evidence>
<dbReference type="Pfam" id="PF07196">
    <property type="entry name" value="Flagellin_IN"/>
    <property type="match status" value="1"/>
</dbReference>
<comment type="function">
    <text evidence="5">Required for morphogenesis and for the elongation of the flagellar filament by facilitating polymerization of the flagellin monomers at the tip of growing filament. Forms a capping structure, which prevents flagellin subunits (transported through the central channel of the flagellum) from leaking out without polymerization at the distal end.</text>
</comment>
<dbReference type="PANTHER" id="PTHR30288">
    <property type="entry name" value="FLAGELLAR CAP/ASSEMBLY PROTEIN FLID"/>
    <property type="match status" value="1"/>
</dbReference>
<name>A0A972FGG3_9RHOO</name>
<dbReference type="RefSeq" id="WP_168988938.1">
    <property type="nucleotide sequence ID" value="NZ_CAWPHM010000007.1"/>
</dbReference>
<dbReference type="InterPro" id="IPR010809">
    <property type="entry name" value="FliD_C"/>
</dbReference>
<dbReference type="AlphaFoldDB" id="A0A972FGG3"/>
<evidence type="ECO:0000259" key="6">
    <source>
        <dbReference type="Pfam" id="PF02465"/>
    </source>
</evidence>
<comment type="caution">
    <text evidence="8">The sequence shown here is derived from an EMBL/GenBank/DDBJ whole genome shotgun (WGS) entry which is preliminary data.</text>
</comment>
<dbReference type="GO" id="GO:0005576">
    <property type="term" value="C:extracellular region"/>
    <property type="evidence" value="ECO:0007669"/>
    <property type="project" value="UniProtKB-SubCell"/>
</dbReference>
<accession>A0A972FGG3</accession>
<dbReference type="Pfam" id="PF07195">
    <property type="entry name" value="FliD_C"/>
    <property type="match status" value="1"/>
</dbReference>
<dbReference type="PANTHER" id="PTHR30288:SF0">
    <property type="entry name" value="FLAGELLAR HOOK-ASSOCIATED PROTEIN 2"/>
    <property type="match status" value="1"/>
</dbReference>
<dbReference type="InterPro" id="IPR003481">
    <property type="entry name" value="FliD_N"/>
</dbReference>
<evidence type="ECO:0000256" key="1">
    <source>
        <dbReference type="ARBA" id="ARBA00009764"/>
    </source>
</evidence>
<comment type="subunit">
    <text evidence="2 5">Homopentamer.</text>
</comment>
<evidence type="ECO:0000256" key="3">
    <source>
        <dbReference type="ARBA" id="ARBA00023054"/>
    </source>
</evidence>
<keyword evidence="5" id="KW-0964">Secreted</keyword>
<keyword evidence="8" id="KW-0969">Cilium</keyword>
<feature type="domain" description="Flagellar hook-associated protein 2 C-terminal" evidence="7">
    <location>
        <begin position="233"/>
        <end position="452"/>
    </location>
</feature>
<keyword evidence="8" id="KW-0282">Flagellum</keyword>
<comment type="subcellular location">
    <subcellularLocation>
        <location evidence="5">Secreted</location>
    </subcellularLocation>
    <subcellularLocation>
        <location evidence="5">Bacterial flagellum</location>
    </subcellularLocation>
</comment>
<keyword evidence="9" id="KW-1185">Reference proteome</keyword>
<dbReference type="InterPro" id="IPR010810">
    <property type="entry name" value="Flagellin_hook_IN_motif"/>
</dbReference>
<dbReference type="GO" id="GO:0009421">
    <property type="term" value="C:bacterial-type flagellum filament cap"/>
    <property type="evidence" value="ECO:0007669"/>
    <property type="project" value="InterPro"/>
</dbReference>
<evidence type="ECO:0000259" key="7">
    <source>
        <dbReference type="Pfam" id="PF07195"/>
    </source>
</evidence>